<comment type="caution">
    <text evidence="2">The sequence shown here is derived from an EMBL/GenBank/DDBJ whole genome shotgun (WGS) entry which is preliminary data.</text>
</comment>
<proteinExistence type="predicted"/>
<organism evidence="2 3">
    <name type="scientific">Mycobacterium ulcerans str. Harvey</name>
    <dbReference type="NCBI Taxonomy" id="1299332"/>
    <lineage>
        <taxon>Bacteria</taxon>
        <taxon>Bacillati</taxon>
        <taxon>Actinomycetota</taxon>
        <taxon>Actinomycetes</taxon>
        <taxon>Mycobacteriales</taxon>
        <taxon>Mycobacteriaceae</taxon>
        <taxon>Mycobacterium</taxon>
        <taxon>Mycobacterium ulcerans group</taxon>
    </lineage>
</organism>
<name>A0ABP3AE02_MYCUL</name>
<feature type="compositionally biased region" description="Polar residues" evidence="1">
    <location>
        <begin position="51"/>
        <end position="61"/>
    </location>
</feature>
<accession>A0ABP3AE02</accession>
<dbReference type="EMBL" id="JAOL01000147">
    <property type="protein sequence ID" value="EUA88167.1"/>
    <property type="molecule type" value="Genomic_DNA"/>
</dbReference>
<evidence type="ECO:0000256" key="1">
    <source>
        <dbReference type="SAM" id="MobiDB-lite"/>
    </source>
</evidence>
<protein>
    <submittedName>
        <fullName evidence="2">Uncharacterized protein</fullName>
    </submittedName>
</protein>
<feature type="region of interest" description="Disordered" evidence="1">
    <location>
        <begin position="1"/>
        <end position="61"/>
    </location>
</feature>
<evidence type="ECO:0000313" key="3">
    <source>
        <dbReference type="Proteomes" id="UP000020681"/>
    </source>
</evidence>
<dbReference type="Proteomes" id="UP000020681">
    <property type="component" value="Unassembled WGS sequence"/>
</dbReference>
<evidence type="ECO:0000313" key="2">
    <source>
        <dbReference type="EMBL" id="EUA88167.1"/>
    </source>
</evidence>
<keyword evidence="3" id="KW-1185">Reference proteome</keyword>
<reference evidence="2 3" key="1">
    <citation type="submission" date="2014-01" db="EMBL/GenBank/DDBJ databases">
        <authorList>
            <person name="Dobos K."/>
            <person name="Lenaerts A."/>
            <person name="Ordway D."/>
            <person name="DeGroote M.A."/>
            <person name="Parker T."/>
            <person name="Sizemore C."/>
            <person name="Tallon L.J."/>
            <person name="Sadzewicz L.K."/>
            <person name="Sengamalay N."/>
            <person name="Fraser C.M."/>
            <person name="Hine E."/>
            <person name="Shefchek K.A."/>
            <person name="Das S.P."/>
            <person name="Tettelin H."/>
        </authorList>
    </citation>
    <scope>NUCLEOTIDE SEQUENCE [LARGE SCALE GENOMIC DNA]</scope>
    <source>
        <strain evidence="2 3">Harvey</strain>
    </source>
</reference>
<gene>
    <name evidence="2" type="ORF">I551_5365</name>
</gene>
<sequence length="61" mass="6434">MVASPGHRAAHFAADRSAATPAGRSARQQRAHPITAIHKIDRGAGYADPTCPNSRASTQRN</sequence>